<keyword evidence="7 14" id="KW-0862">Zinc</keyword>
<evidence type="ECO:0000256" key="6">
    <source>
        <dbReference type="ARBA" id="ARBA00022723"/>
    </source>
</evidence>
<feature type="binding site" evidence="13">
    <location>
        <position position="329"/>
    </location>
    <ligand>
        <name>substrate</name>
    </ligand>
</feature>
<dbReference type="KEGG" id="aman:B6F84_09815"/>
<comment type="cofactor">
    <cofactor evidence="14">
        <name>Zn(2+)</name>
        <dbReference type="ChEBI" id="CHEBI:29105"/>
    </cofactor>
    <text evidence="14">Binds 1 zinc ion per subunit.</text>
</comment>
<reference evidence="16 17" key="1">
    <citation type="submission" date="2017-03" db="EMBL/GenBank/DDBJ databases">
        <title>Sulfur activation and transportation mechanism of thermophilic Archaea Acidianus manzaensis YN-25.</title>
        <authorList>
            <person name="Ma Y."/>
            <person name="Yang Y."/>
            <person name="Xia J."/>
        </authorList>
    </citation>
    <scope>NUCLEOTIDE SEQUENCE [LARGE SCALE GENOMIC DNA]</scope>
    <source>
        <strain evidence="16 17">YN-25</strain>
    </source>
</reference>
<evidence type="ECO:0000256" key="9">
    <source>
        <dbReference type="ARBA" id="ARBA00049489"/>
    </source>
</evidence>
<feature type="binding site" evidence="12">
    <location>
        <position position="114"/>
    </location>
    <ligand>
        <name>NAD(+)</name>
        <dbReference type="ChEBI" id="CHEBI:57540"/>
    </ligand>
</feature>
<dbReference type="FunFam" id="3.40.50.1980:FF:000001">
    <property type="entry name" value="Histidinol dehydrogenase"/>
    <property type="match status" value="1"/>
</dbReference>
<evidence type="ECO:0000256" key="13">
    <source>
        <dbReference type="PIRSR" id="PIRSR000099-3"/>
    </source>
</evidence>
<dbReference type="PRINTS" id="PR00083">
    <property type="entry name" value="HOLDHDRGNASE"/>
</dbReference>
<evidence type="ECO:0000256" key="3">
    <source>
        <dbReference type="ARBA" id="ARBA00010178"/>
    </source>
</evidence>
<feature type="binding site" evidence="13">
    <location>
        <position position="245"/>
    </location>
    <ligand>
        <name>substrate</name>
    </ligand>
</feature>
<dbReference type="CDD" id="cd06572">
    <property type="entry name" value="Histidinol_dh"/>
    <property type="match status" value="1"/>
</dbReference>
<dbReference type="STRING" id="282676.B6F84_09815"/>
<feature type="active site" description="Proton acceptor" evidence="11">
    <location>
        <position position="297"/>
    </location>
</feature>
<dbReference type="Gene3D" id="1.20.5.1300">
    <property type="match status" value="1"/>
</dbReference>
<name>A0A1W6K1E2_9CREN</name>
<feature type="binding site" evidence="12">
    <location>
        <position position="197"/>
    </location>
    <ligand>
        <name>NAD(+)</name>
        <dbReference type="ChEBI" id="CHEBI:57540"/>
    </ligand>
</feature>
<evidence type="ECO:0000256" key="2">
    <source>
        <dbReference type="ARBA" id="ARBA00004940"/>
    </source>
</evidence>
<dbReference type="GO" id="GO:0000105">
    <property type="term" value="P:L-histidine biosynthetic process"/>
    <property type="evidence" value="ECO:0007669"/>
    <property type="project" value="UniProtKB-UniRule"/>
</dbReference>
<dbReference type="Pfam" id="PF00815">
    <property type="entry name" value="Histidinol_dh"/>
    <property type="match status" value="1"/>
</dbReference>
<dbReference type="GO" id="GO:0004399">
    <property type="term" value="F:histidinol dehydrogenase activity"/>
    <property type="evidence" value="ECO:0007669"/>
    <property type="project" value="UniProtKB-UniRule"/>
</dbReference>
<dbReference type="EC" id="1.1.1.23" evidence="4 10"/>
<dbReference type="EMBL" id="CP020477">
    <property type="protein sequence ID" value="ARM76292.1"/>
    <property type="molecule type" value="Genomic_DNA"/>
</dbReference>
<keyword evidence="17" id="KW-1185">Reference proteome</keyword>
<evidence type="ECO:0000256" key="1">
    <source>
        <dbReference type="ARBA" id="ARBA00003850"/>
    </source>
</evidence>
<evidence type="ECO:0000256" key="11">
    <source>
        <dbReference type="PIRSR" id="PIRSR000099-1"/>
    </source>
</evidence>
<feature type="binding site" evidence="13">
    <location>
        <position position="382"/>
    </location>
    <ligand>
        <name>substrate</name>
    </ligand>
</feature>
<dbReference type="NCBIfam" id="TIGR00069">
    <property type="entry name" value="hisD"/>
    <property type="match status" value="1"/>
</dbReference>
<gene>
    <name evidence="16" type="ORF">B6F84_09815</name>
</gene>
<dbReference type="GO" id="GO:0005737">
    <property type="term" value="C:cytoplasm"/>
    <property type="evidence" value="ECO:0007669"/>
    <property type="project" value="TreeGrafter"/>
</dbReference>
<evidence type="ECO:0000256" key="7">
    <source>
        <dbReference type="ARBA" id="ARBA00022833"/>
    </source>
</evidence>
<evidence type="ECO:0000256" key="4">
    <source>
        <dbReference type="ARBA" id="ARBA00012965"/>
    </source>
</evidence>
<feature type="binding site" evidence="13">
    <location>
        <position position="297"/>
    </location>
    <ligand>
        <name>substrate</name>
    </ligand>
</feature>
<comment type="function">
    <text evidence="1 10">Catalyzes the sequential NAD-dependent oxidations of L-histidinol to L-histidinaldehyde and then to L-histidine.</text>
</comment>
<dbReference type="AlphaFoldDB" id="A0A1W6K1E2"/>
<dbReference type="GeneID" id="41591221"/>
<evidence type="ECO:0000256" key="15">
    <source>
        <dbReference type="RuleBase" id="RU004175"/>
    </source>
</evidence>
<comment type="similarity">
    <text evidence="3 10 15">Belongs to the histidinol dehydrogenase family.</text>
</comment>
<evidence type="ECO:0000256" key="5">
    <source>
        <dbReference type="ARBA" id="ARBA00016531"/>
    </source>
</evidence>
<keyword evidence="10" id="KW-0028">Amino-acid biosynthesis</keyword>
<keyword evidence="10 12" id="KW-0520">NAD</keyword>
<comment type="catalytic activity">
    <reaction evidence="9 10">
        <text>L-histidinol + 2 NAD(+) + H2O = L-histidine + 2 NADH + 3 H(+)</text>
        <dbReference type="Rhea" id="RHEA:20641"/>
        <dbReference type="ChEBI" id="CHEBI:15377"/>
        <dbReference type="ChEBI" id="CHEBI:15378"/>
        <dbReference type="ChEBI" id="CHEBI:57540"/>
        <dbReference type="ChEBI" id="CHEBI:57595"/>
        <dbReference type="ChEBI" id="CHEBI:57699"/>
        <dbReference type="ChEBI" id="CHEBI:57945"/>
        <dbReference type="EC" id="1.1.1.23"/>
    </reaction>
</comment>
<accession>A0A1W6K1E2</accession>
<dbReference type="Proteomes" id="UP000193404">
    <property type="component" value="Chromosome"/>
</dbReference>
<dbReference type="InterPro" id="IPR022695">
    <property type="entry name" value="Histidinol_DH_monofunct"/>
</dbReference>
<evidence type="ECO:0000313" key="16">
    <source>
        <dbReference type="EMBL" id="ARM76292.1"/>
    </source>
</evidence>
<evidence type="ECO:0000256" key="14">
    <source>
        <dbReference type="PIRSR" id="PIRSR000099-4"/>
    </source>
</evidence>
<feature type="binding site" evidence="14">
    <location>
        <position position="245"/>
    </location>
    <ligand>
        <name>Zn(2+)</name>
        <dbReference type="ChEBI" id="CHEBI:29105"/>
    </ligand>
</feature>
<dbReference type="Gene3D" id="3.40.50.1980">
    <property type="entry name" value="Nitrogenase molybdenum iron protein domain"/>
    <property type="match status" value="2"/>
</dbReference>
<evidence type="ECO:0000256" key="12">
    <source>
        <dbReference type="PIRSR" id="PIRSR000099-2"/>
    </source>
</evidence>
<feature type="binding site" evidence="14">
    <location>
        <position position="329"/>
    </location>
    <ligand>
        <name>Zn(2+)</name>
        <dbReference type="ChEBI" id="CHEBI:29105"/>
    </ligand>
</feature>
<feature type="binding site" evidence="12">
    <location>
        <position position="174"/>
    </location>
    <ligand>
        <name>NAD(+)</name>
        <dbReference type="ChEBI" id="CHEBI:57540"/>
    </ligand>
</feature>
<feature type="binding site" evidence="13">
    <location>
        <position position="387"/>
    </location>
    <ligand>
        <name>substrate</name>
    </ligand>
</feature>
<organism evidence="16 17">
    <name type="scientific">Acidianus manzaensis</name>
    <dbReference type="NCBI Taxonomy" id="282676"/>
    <lineage>
        <taxon>Archaea</taxon>
        <taxon>Thermoproteota</taxon>
        <taxon>Thermoprotei</taxon>
        <taxon>Sulfolobales</taxon>
        <taxon>Sulfolobaceae</taxon>
        <taxon>Acidianus</taxon>
    </lineage>
</organism>
<dbReference type="InterPro" id="IPR016161">
    <property type="entry name" value="Ald_DH/histidinol_DH"/>
</dbReference>
<dbReference type="RefSeq" id="WP_148692077.1">
    <property type="nucleotide sequence ID" value="NZ_CP020477.1"/>
</dbReference>
<evidence type="ECO:0000256" key="10">
    <source>
        <dbReference type="PIRNR" id="PIRNR000099"/>
    </source>
</evidence>
<feature type="binding site" evidence="14">
    <location>
        <position position="242"/>
    </location>
    <ligand>
        <name>Zn(2+)</name>
        <dbReference type="ChEBI" id="CHEBI:29105"/>
    </ligand>
</feature>
<dbReference type="GO" id="GO:0046872">
    <property type="term" value="F:metal ion binding"/>
    <property type="evidence" value="ECO:0007669"/>
    <property type="project" value="UniProtKB-KW"/>
</dbReference>
<dbReference type="UniPathway" id="UPA00031">
    <property type="reaction ID" value="UER00014"/>
</dbReference>
<dbReference type="PIRSF" id="PIRSF000099">
    <property type="entry name" value="Histidinol_dh"/>
    <property type="match status" value="1"/>
</dbReference>
<dbReference type="OrthoDB" id="36308at2157"/>
<dbReference type="SUPFAM" id="SSF53720">
    <property type="entry name" value="ALDH-like"/>
    <property type="match status" value="1"/>
</dbReference>
<keyword evidence="8 10" id="KW-0560">Oxidoreductase</keyword>
<protein>
    <recommendedName>
        <fullName evidence="5 10">Histidinol dehydrogenase</fullName>
        <shortName evidence="10">HDH</shortName>
        <ecNumber evidence="4 10">1.1.1.23</ecNumber>
    </recommendedName>
</protein>
<feature type="binding site" evidence="13">
    <location>
        <position position="242"/>
    </location>
    <ligand>
        <name>substrate</name>
    </ligand>
</feature>
<dbReference type="FunFam" id="3.40.50.1980:FF:000026">
    <property type="entry name" value="Histidinol dehydrogenase"/>
    <property type="match status" value="1"/>
</dbReference>
<sequence length="396" mass="43266">MIINSLPETRLISFEDVLDKVKKIVEDVKERGDAALIEYTEKFDGIKLNEIRVSKTEIDNQSKKIDNNLRNAIEIIIDQLKEFHLSTMPPQMGGGKNGIEFGIMWKPIEKLGIYVPGGKKLYPSTLLMASIPALVAGVKEIYVATPTKGEIDPAIAYISNRLGIKEVYKIGGAQAISALAYGTTSVTKVEKIVGPGNVYVQAAKYLVSKDVGIDGIEGPTELVIIADDSANPEYLADDLFAQGEHGDSSLLVLISLSDKIAKEVEKRLSSSDRKYYVVLANDLKEAIEYANKIAPEHLSLQIKCPREALKLVKNAGAVTLGNTPPAIIDYNAGPNHILPTNGWSRFKGGLTIYDFIKPITYANSSSPNKDLINAGITLAKYEGFVIHAKSISDRYE</sequence>
<evidence type="ECO:0000256" key="8">
    <source>
        <dbReference type="ARBA" id="ARBA00023002"/>
    </source>
</evidence>
<dbReference type="PANTHER" id="PTHR21256:SF2">
    <property type="entry name" value="HISTIDINE BIOSYNTHESIS TRIFUNCTIONAL PROTEIN"/>
    <property type="match status" value="1"/>
</dbReference>
<comment type="pathway">
    <text evidence="2 10">Amino-acid biosynthesis; L-histidine biosynthesis; L-histidine from 5-phospho-alpha-D-ribose 1-diphosphate: step 9/9.</text>
</comment>
<feature type="active site" description="Proton acceptor" evidence="11">
    <location>
        <position position="296"/>
    </location>
</feature>
<dbReference type="InterPro" id="IPR012131">
    <property type="entry name" value="Hstdl_DH"/>
</dbReference>
<dbReference type="PANTHER" id="PTHR21256">
    <property type="entry name" value="HISTIDINOL DEHYDROGENASE HDH"/>
    <property type="match status" value="1"/>
</dbReference>
<evidence type="ECO:0000313" key="17">
    <source>
        <dbReference type="Proteomes" id="UP000193404"/>
    </source>
</evidence>
<keyword evidence="10" id="KW-0368">Histidine biosynthesis</keyword>
<keyword evidence="6 14" id="KW-0479">Metal-binding</keyword>
<feature type="binding site" evidence="13">
    <location>
        <position position="220"/>
    </location>
    <ligand>
        <name>substrate</name>
    </ligand>
</feature>
<feature type="binding site" evidence="14">
    <location>
        <position position="387"/>
    </location>
    <ligand>
        <name>Zn(2+)</name>
        <dbReference type="ChEBI" id="CHEBI:29105"/>
    </ligand>
</feature>
<proteinExistence type="inferred from homology"/>
<dbReference type="GO" id="GO:0051287">
    <property type="term" value="F:NAD binding"/>
    <property type="evidence" value="ECO:0007669"/>
    <property type="project" value="InterPro"/>
</dbReference>